<dbReference type="PANTHER" id="PTHR43356">
    <property type="entry name" value="PHOSPHATE ACETYLTRANSFERASE"/>
    <property type="match status" value="1"/>
</dbReference>
<dbReference type="InterPro" id="IPR002505">
    <property type="entry name" value="PTA_PTB"/>
</dbReference>
<organism evidence="6 7">
    <name type="scientific">Aerococcus urinae</name>
    <dbReference type="NCBI Taxonomy" id="1376"/>
    <lineage>
        <taxon>Bacteria</taxon>
        <taxon>Bacillati</taxon>
        <taxon>Bacillota</taxon>
        <taxon>Bacilli</taxon>
        <taxon>Lactobacillales</taxon>
        <taxon>Aerococcaceae</taxon>
        <taxon>Aerococcus</taxon>
    </lineage>
</organism>
<keyword evidence="3 5" id="KW-0012">Acyltransferase</keyword>
<dbReference type="RefSeq" id="WP_060777907.1">
    <property type="nucleotide sequence ID" value="NZ_CAJHLF010000003.1"/>
</dbReference>
<keyword evidence="8" id="KW-1185">Reference proteome</keyword>
<dbReference type="Pfam" id="PF01515">
    <property type="entry name" value="PTA_PTB"/>
    <property type="match status" value="1"/>
</dbReference>
<keyword evidence="2" id="KW-0808">Transferase</keyword>
<accession>A0A120I9M7</accession>
<name>A0A120I9M7_9LACT</name>
<feature type="domain" description="Phosphate acetyl/butaryl transferase" evidence="4">
    <location>
        <begin position="76"/>
        <end position="291"/>
    </location>
</feature>
<gene>
    <name evidence="6" type="ORF">I6G68_07750</name>
    <name evidence="5" type="ORF">ODY43_04140</name>
</gene>
<dbReference type="PANTHER" id="PTHR43356:SF2">
    <property type="entry name" value="PHOSPHATE ACETYLTRANSFERASE"/>
    <property type="match status" value="1"/>
</dbReference>
<protein>
    <submittedName>
        <fullName evidence="5">Phosphate acyltransferase</fullName>
    </submittedName>
</protein>
<evidence type="ECO:0000259" key="4">
    <source>
        <dbReference type="Pfam" id="PF01515"/>
    </source>
</evidence>
<evidence type="ECO:0000313" key="5">
    <source>
        <dbReference type="EMBL" id="MCY3053174.1"/>
    </source>
</evidence>
<dbReference type="Proteomes" id="UP000594771">
    <property type="component" value="Chromosome"/>
</dbReference>
<dbReference type="PIRSF" id="PIRSF000428">
    <property type="entry name" value="P_Ac_trans"/>
    <property type="match status" value="1"/>
</dbReference>
<evidence type="ECO:0000256" key="1">
    <source>
        <dbReference type="ARBA" id="ARBA00005656"/>
    </source>
</evidence>
<evidence type="ECO:0000313" key="6">
    <source>
        <dbReference type="EMBL" id="QPS01249.1"/>
    </source>
</evidence>
<dbReference type="AlphaFoldDB" id="A0A120I9M7"/>
<dbReference type="Gene3D" id="3.40.718.10">
    <property type="entry name" value="Isopropylmalate Dehydrogenase"/>
    <property type="match status" value="1"/>
</dbReference>
<dbReference type="GeneID" id="35768322"/>
<dbReference type="KEGG" id="aun:AWM73_02300"/>
<dbReference type="InterPro" id="IPR050500">
    <property type="entry name" value="Phos_Acetyltrans/Butyryltrans"/>
</dbReference>
<evidence type="ECO:0000313" key="7">
    <source>
        <dbReference type="Proteomes" id="UP000594771"/>
    </source>
</evidence>
<evidence type="ECO:0000313" key="8">
    <source>
        <dbReference type="Proteomes" id="UP001069145"/>
    </source>
</evidence>
<dbReference type="InterPro" id="IPR012147">
    <property type="entry name" value="P_Ac_Bu_trans"/>
</dbReference>
<evidence type="ECO:0000256" key="2">
    <source>
        <dbReference type="ARBA" id="ARBA00022679"/>
    </source>
</evidence>
<dbReference type="SUPFAM" id="SSF53659">
    <property type="entry name" value="Isocitrate/Isopropylmalate dehydrogenase-like"/>
    <property type="match status" value="1"/>
</dbReference>
<sequence>MKSFEELLEIFQPKTRVKVGFVNALDHSSIKTASDPRIKDYIEPVFLGDKTKIEFLVKDYQLSHYQVFDAKDDIAAAKLAVEKVHQGEIQMLCKGKLPSSHFLRPIVNKEKGIVRSGLLSTVTLLDIPQYPKLLVNTDGGMNLNPNFDQKKIIINHAIEVMNDIGIEAPKIAVLGATEEVNEKIQSSIDARDLRDYFSKDPYFKGRIAGPISLDLALSQEASQLKDYQSPVAGQADILISPDMTTGNILSKALTILGKGRLATIVKGAQVPIVMNSRGSSSDEKVFALLLALFSWR</sequence>
<dbReference type="GO" id="GO:0016746">
    <property type="term" value="F:acyltransferase activity"/>
    <property type="evidence" value="ECO:0007669"/>
    <property type="project" value="UniProtKB-KW"/>
</dbReference>
<reference evidence="5" key="2">
    <citation type="submission" date="2022-09" db="EMBL/GenBank/DDBJ databases">
        <title>Aerococcus urinae taxonomy study.</title>
        <authorList>
            <person name="Christensen J."/>
            <person name="Senneby E."/>
        </authorList>
    </citation>
    <scope>NUCLEOTIDE SEQUENCE</scope>
    <source>
        <strain evidence="5">NLD-066-U95</strain>
    </source>
</reference>
<comment type="similarity">
    <text evidence="1">Belongs to the phosphate acetyltransferase and butyryltransferase family.</text>
</comment>
<reference evidence="6 7" key="1">
    <citation type="submission" date="2020-12" db="EMBL/GenBank/DDBJ databases">
        <title>FDA dAtabase for Regulatory Grade micrObial Sequences (FDA-ARGOS): Supporting development and validation of Infectious Disease Dx tests.</title>
        <authorList>
            <person name="Sproer C."/>
            <person name="Gronow S."/>
            <person name="Severitt S."/>
            <person name="Schroder I."/>
            <person name="Tallon L."/>
            <person name="Sadzewicz L."/>
            <person name="Zhao X."/>
            <person name="Boylan J."/>
            <person name="Ott S."/>
            <person name="Bowen H."/>
            <person name="Vavikolanu K."/>
            <person name="Mehta A."/>
            <person name="Aluvathingal J."/>
            <person name="Nadendla S."/>
            <person name="Lowell S."/>
            <person name="Myers T."/>
            <person name="Yan Y."/>
            <person name="Sichtig H."/>
        </authorList>
    </citation>
    <scope>NUCLEOTIDE SEQUENCE [LARGE SCALE GENOMIC DNA]</scope>
    <source>
        <strain evidence="6 7">FDAARGOS_911</strain>
    </source>
</reference>
<dbReference type="EMBL" id="JAOTML010000003">
    <property type="protein sequence ID" value="MCY3053174.1"/>
    <property type="molecule type" value="Genomic_DNA"/>
</dbReference>
<proteinExistence type="inferred from homology"/>
<dbReference type="OrthoDB" id="9774179at2"/>
<evidence type="ECO:0000256" key="3">
    <source>
        <dbReference type="ARBA" id="ARBA00023315"/>
    </source>
</evidence>
<dbReference type="EMBL" id="CP065662">
    <property type="protein sequence ID" value="QPS01249.1"/>
    <property type="molecule type" value="Genomic_DNA"/>
</dbReference>
<dbReference type="Proteomes" id="UP001069145">
    <property type="component" value="Unassembled WGS sequence"/>
</dbReference>